<dbReference type="EMBL" id="KZ821618">
    <property type="protein sequence ID" value="PYH71789.1"/>
    <property type="molecule type" value="Genomic_DNA"/>
</dbReference>
<protein>
    <submittedName>
        <fullName evidence="1">Uncharacterized protein</fullName>
    </submittedName>
</protein>
<dbReference type="RefSeq" id="XP_025565583.1">
    <property type="nucleotide sequence ID" value="XM_025702136.1"/>
</dbReference>
<dbReference type="Proteomes" id="UP000248405">
    <property type="component" value="Unassembled WGS sequence"/>
</dbReference>
<dbReference type="AlphaFoldDB" id="A0A319BIP1"/>
<reference evidence="1" key="1">
    <citation type="submission" date="2016-12" db="EMBL/GenBank/DDBJ databases">
        <title>The genomes of Aspergillus section Nigri reveals drivers in fungal speciation.</title>
        <authorList>
            <consortium name="DOE Joint Genome Institute"/>
            <person name="Vesth T.C."/>
            <person name="Nybo J."/>
            <person name="Theobald S."/>
            <person name="Brandl J."/>
            <person name="Frisvad J.C."/>
            <person name="Nielsen K.F."/>
            <person name="Lyhne E.K."/>
            <person name="Kogle M.E."/>
            <person name="Kuo A."/>
            <person name="Riley R."/>
            <person name="Clum A."/>
            <person name="Nolan M."/>
            <person name="Lipzen A."/>
            <person name="Salamov A."/>
            <person name="Henrissat B."/>
            <person name="Wiebenga A."/>
            <person name="De Vries R.P."/>
            <person name="Grigoriev I.V."/>
            <person name="Mortensen U.H."/>
            <person name="Andersen M.R."/>
            <person name="Baker S.E."/>
        </authorList>
    </citation>
    <scope>NUCLEOTIDE SEQUENCE [LARGE SCALE GENOMIC DNA]</scope>
    <source>
        <strain evidence="1">CBS 113365</strain>
    </source>
</reference>
<evidence type="ECO:0000313" key="1">
    <source>
        <dbReference type="EMBL" id="PYH71789.1"/>
    </source>
</evidence>
<dbReference type="GeneID" id="37206728"/>
<evidence type="ECO:0000313" key="2">
    <source>
        <dbReference type="Proteomes" id="UP000248405"/>
    </source>
</evidence>
<keyword evidence="2" id="KW-1185">Reference proteome</keyword>
<sequence length="63" mass="7049">MSGVGFAVGGWNLSSRFHFQYLRSRRMSGLPAGILQNVKFDPDIHTIGRVIKTIVIKCEGDRD</sequence>
<proteinExistence type="predicted"/>
<accession>A0A319BIP1</accession>
<organism evidence="1 2">
    <name type="scientific">Aspergillus vadensis (strain CBS 113365 / IMI 142717 / IBT 24658)</name>
    <dbReference type="NCBI Taxonomy" id="1448311"/>
    <lineage>
        <taxon>Eukaryota</taxon>
        <taxon>Fungi</taxon>
        <taxon>Dikarya</taxon>
        <taxon>Ascomycota</taxon>
        <taxon>Pezizomycotina</taxon>
        <taxon>Eurotiomycetes</taxon>
        <taxon>Eurotiomycetidae</taxon>
        <taxon>Eurotiales</taxon>
        <taxon>Aspergillaceae</taxon>
        <taxon>Aspergillus</taxon>
        <taxon>Aspergillus subgen. Circumdati</taxon>
    </lineage>
</organism>
<name>A0A319BIP1_ASPVC</name>
<gene>
    <name evidence="1" type="ORF">BO88DRAFT_240785</name>
</gene>